<gene>
    <name evidence="1" type="ORF">CHARACLAT_016007</name>
</gene>
<organism evidence="1 2">
    <name type="scientific">Characodon lateralis</name>
    <dbReference type="NCBI Taxonomy" id="208331"/>
    <lineage>
        <taxon>Eukaryota</taxon>
        <taxon>Metazoa</taxon>
        <taxon>Chordata</taxon>
        <taxon>Craniata</taxon>
        <taxon>Vertebrata</taxon>
        <taxon>Euteleostomi</taxon>
        <taxon>Actinopterygii</taxon>
        <taxon>Neopterygii</taxon>
        <taxon>Teleostei</taxon>
        <taxon>Neoteleostei</taxon>
        <taxon>Acanthomorphata</taxon>
        <taxon>Ovalentaria</taxon>
        <taxon>Atherinomorphae</taxon>
        <taxon>Cyprinodontiformes</taxon>
        <taxon>Goodeidae</taxon>
        <taxon>Characodon</taxon>
    </lineage>
</organism>
<name>A0ABU7EU11_9TELE</name>
<comment type="caution">
    <text evidence="1">The sequence shown here is derived from an EMBL/GenBank/DDBJ whole genome shotgun (WGS) entry which is preliminary data.</text>
</comment>
<sequence length="157" mass="17984">MLGSVRKKGDKQKWLNSSAPWTAQRPDLTQTSILAQAWNLTREHPFTWLILYKMGICESLRMEGVITKSSSGIRQHIRTKYNQHACLKRLTVEPKDHVEVVHEPRHEKPSALHLTFCSHLFYICLSKYGGVLLSSSSRVKSAKIKQIICQINICVRS</sequence>
<protein>
    <submittedName>
        <fullName evidence="1">Uncharacterized protein</fullName>
    </submittedName>
</protein>
<reference evidence="1 2" key="1">
    <citation type="submission" date="2021-06" db="EMBL/GenBank/DDBJ databases">
        <authorList>
            <person name="Palmer J.M."/>
        </authorList>
    </citation>
    <scope>NUCLEOTIDE SEQUENCE [LARGE SCALE GENOMIC DNA]</scope>
    <source>
        <strain evidence="1 2">CL_MEX2019</strain>
        <tissue evidence="1">Muscle</tissue>
    </source>
</reference>
<accession>A0ABU7EU11</accession>
<proteinExistence type="predicted"/>
<evidence type="ECO:0000313" key="2">
    <source>
        <dbReference type="Proteomes" id="UP001352852"/>
    </source>
</evidence>
<evidence type="ECO:0000313" key="1">
    <source>
        <dbReference type="EMBL" id="MED6290703.1"/>
    </source>
</evidence>
<dbReference type="Proteomes" id="UP001352852">
    <property type="component" value="Unassembled WGS sequence"/>
</dbReference>
<keyword evidence="2" id="KW-1185">Reference proteome</keyword>
<dbReference type="EMBL" id="JAHUTJ010066848">
    <property type="protein sequence ID" value="MED6290703.1"/>
    <property type="molecule type" value="Genomic_DNA"/>
</dbReference>